<reference evidence="15" key="1">
    <citation type="submission" date="2020-05" db="EMBL/GenBank/DDBJ databases">
        <title>Phylogenomic resolution of chytrid fungi.</title>
        <authorList>
            <person name="Stajich J.E."/>
            <person name="Amses K."/>
            <person name="Simmons R."/>
            <person name="Seto K."/>
            <person name="Myers J."/>
            <person name="Bonds A."/>
            <person name="Quandt C.A."/>
            <person name="Barry K."/>
            <person name="Liu P."/>
            <person name="Grigoriev I."/>
            <person name="Longcore J.E."/>
            <person name="James T.Y."/>
        </authorList>
    </citation>
    <scope>NUCLEOTIDE SEQUENCE</scope>
    <source>
        <strain evidence="15">JEL0513</strain>
    </source>
</reference>
<dbReference type="InterPro" id="IPR015342">
    <property type="entry name" value="PEX1-N_C-lobe"/>
</dbReference>
<gene>
    <name evidence="15" type="primary">PEX1</name>
    <name evidence="15" type="ORF">HK100_002301</name>
</gene>
<dbReference type="Gene3D" id="3.40.50.300">
    <property type="entry name" value="P-loop containing nucleotide triphosphate hydrolases"/>
    <property type="match status" value="2"/>
</dbReference>
<dbReference type="Proteomes" id="UP001211907">
    <property type="component" value="Unassembled WGS sequence"/>
</dbReference>
<evidence type="ECO:0000259" key="14">
    <source>
        <dbReference type="SMART" id="SM00382"/>
    </source>
</evidence>
<evidence type="ECO:0000313" key="15">
    <source>
        <dbReference type="EMBL" id="KAJ3112539.1"/>
    </source>
</evidence>
<evidence type="ECO:0000256" key="12">
    <source>
        <dbReference type="ARBA" id="ARBA00034532"/>
    </source>
</evidence>
<comment type="caution">
    <text evidence="15">The sequence shown here is derived from an EMBL/GenBank/DDBJ whole genome shotgun (WGS) entry which is preliminary data.</text>
</comment>
<dbReference type="InterPro" id="IPR050168">
    <property type="entry name" value="AAA_ATPase_domain"/>
</dbReference>
<dbReference type="Pfam" id="PF00004">
    <property type="entry name" value="AAA"/>
    <property type="match status" value="2"/>
</dbReference>
<dbReference type="Gene3D" id="1.10.8.60">
    <property type="match status" value="2"/>
</dbReference>
<dbReference type="InterPro" id="IPR041569">
    <property type="entry name" value="AAA_lid_3"/>
</dbReference>
<organism evidence="15 16">
    <name type="scientific">Physocladia obscura</name>
    <dbReference type="NCBI Taxonomy" id="109957"/>
    <lineage>
        <taxon>Eukaryota</taxon>
        <taxon>Fungi</taxon>
        <taxon>Fungi incertae sedis</taxon>
        <taxon>Chytridiomycota</taxon>
        <taxon>Chytridiomycota incertae sedis</taxon>
        <taxon>Chytridiomycetes</taxon>
        <taxon>Chytridiales</taxon>
        <taxon>Chytriomycetaceae</taxon>
        <taxon>Physocladia</taxon>
    </lineage>
</organism>
<dbReference type="Gene3D" id="3.10.330.10">
    <property type="match status" value="1"/>
</dbReference>
<evidence type="ECO:0000256" key="9">
    <source>
        <dbReference type="ARBA" id="ARBA00023054"/>
    </source>
</evidence>
<keyword evidence="16" id="KW-1185">Reference proteome</keyword>
<dbReference type="FunFam" id="3.40.50.300:FF:001025">
    <property type="entry name" value="ATPase family, AAA domain-containing 2B"/>
    <property type="match status" value="1"/>
</dbReference>
<dbReference type="GO" id="GO:0005829">
    <property type="term" value="C:cytosol"/>
    <property type="evidence" value="ECO:0007669"/>
    <property type="project" value="TreeGrafter"/>
</dbReference>
<keyword evidence="3" id="KW-0813">Transport</keyword>
<dbReference type="InterPro" id="IPR027417">
    <property type="entry name" value="P-loop_NTPase"/>
</dbReference>
<dbReference type="InterPro" id="IPR029067">
    <property type="entry name" value="CDC48_domain_2-like_sf"/>
</dbReference>
<keyword evidence="9" id="KW-0175">Coiled coil</keyword>
<evidence type="ECO:0000256" key="10">
    <source>
        <dbReference type="ARBA" id="ARBA00023136"/>
    </source>
</evidence>
<keyword evidence="5" id="KW-0547">Nucleotide-binding</keyword>
<evidence type="ECO:0000256" key="5">
    <source>
        <dbReference type="ARBA" id="ARBA00022741"/>
    </source>
</evidence>
<dbReference type="InterPro" id="IPR003959">
    <property type="entry name" value="ATPase_AAA_core"/>
</dbReference>
<keyword evidence="10" id="KW-0472">Membrane</keyword>
<name>A0AAD5SY73_9FUNG</name>
<evidence type="ECO:0000256" key="1">
    <source>
        <dbReference type="ARBA" id="ARBA00004370"/>
    </source>
</evidence>
<dbReference type="PANTHER" id="PTHR23077">
    <property type="entry name" value="AAA-FAMILY ATPASE"/>
    <property type="match status" value="1"/>
</dbReference>
<evidence type="ECO:0000313" key="16">
    <source>
        <dbReference type="Proteomes" id="UP001211907"/>
    </source>
</evidence>
<dbReference type="SUPFAM" id="SSF54585">
    <property type="entry name" value="Cdc48 domain 2-like"/>
    <property type="match status" value="1"/>
</dbReference>
<dbReference type="InterPro" id="IPR003593">
    <property type="entry name" value="AAA+_ATPase"/>
</dbReference>
<comment type="catalytic activity">
    <reaction evidence="13">
        <text>ATP + H2O = ADP + phosphate + H(+)</text>
        <dbReference type="Rhea" id="RHEA:13065"/>
        <dbReference type="ChEBI" id="CHEBI:15377"/>
        <dbReference type="ChEBI" id="CHEBI:15378"/>
        <dbReference type="ChEBI" id="CHEBI:30616"/>
        <dbReference type="ChEBI" id="CHEBI:43474"/>
        <dbReference type="ChEBI" id="CHEBI:456216"/>
    </reaction>
    <physiologicalReaction direction="left-to-right" evidence="13">
        <dbReference type="Rhea" id="RHEA:13066"/>
    </physiologicalReaction>
</comment>
<dbReference type="Pfam" id="PF09262">
    <property type="entry name" value="PEX-1N"/>
    <property type="match status" value="1"/>
</dbReference>
<dbReference type="SMART" id="SM00382">
    <property type="entry name" value="AAA"/>
    <property type="match status" value="1"/>
</dbReference>
<dbReference type="SUPFAM" id="SSF52540">
    <property type="entry name" value="P-loop containing nucleoside triphosphate hydrolases"/>
    <property type="match status" value="2"/>
</dbReference>
<comment type="similarity">
    <text evidence="2">Belongs to the AAA ATPase family.</text>
</comment>
<evidence type="ECO:0000256" key="2">
    <source>
        <dbReference type="ARBA" id="ARBA00006914"/>
    </source>
</evidence>
<keyword evidence="4" id="KW-0962">Peroxisome biogenesis</keyword>
<evidence type="ECO:0000256" key="6">
    <source>
        <dbReference type="ARBA" id="ARBA00022801"/>
    </source>
</evidence>
<dbReference type="Pfam" id="PF17862">
    <property type="entry name" value="AAA_lid_3"/>
    <property type="match status" value="1"/>
</dbReference>
<dbReference type="GO" id="GO:0016887">
    <property type="term" value="F:ATP hydrolysis activity"/>
    <property type="evidence" value="ECO:0007669"/>
    <property type="project" value="InterPro"/>
</dbReference>
<evidence type="ECO:0000256" key="11">
    <source>
        <dbReference type="ARBA" id="ARBA00032509"/>
    </source>
</evidence>
<feature type="domain" description="AAA+ ATPase" evidence="14">
    <location>
        <begin position="782"/>
        <end position="919"/>
    </location>
</feature>
<evidence type="ECO:0000256" key="3">
    <source>
        <dbReference type="ARBA" id="ARBA00022448"/>
    </source>
</evidence>
<keyword evidence="8" id="KW-0653">Protein transport</keyword>
<evidence type="ECO:0000256" key="4">
    <source>
        <dbReference type="ARBA" id="ARBA00022593"/>
    </source>
</evidence>
<dbReference type="AlphaFoldDB" id="A0AAD5SY73"/>
<dbReference type="EMBL" id="JADGJH010001532">
    <property type="protein sequence ID" value="KAJ3112539.1"/>
    <property type="molecule type" value="Genomic_DNA"/>
</dbReference>
<evidence type="ECO:0000256" key="13">
    <source>
        <dbReference type="ARBA" id="ARBA00048778"/>
    </source>
</evidence>
<evidence type="ECO:0000256" key="8">
    <source>
        <dbReference type="ARBA" id="ARBA00022927"/>
    </source>
</evidence>
<dbReference type="GO" id="GO:0016558">
    <property type="term" value="P:protein import into peroxisome matrix"/>
    <property type="evidence" value="ECO:0007669"/>
    <property type="project" value="TreeGrafter"/>
</dbReference>
<dbReference type="GO" id="GO:0005524">
    <property type="term" value="F:ATP binding"/>
    <property type="evidence" value="ECO:0007669"/>
    <property type="project" value="UniProtKB-KW"/>
</dbReference>
<evidence type="ECO:0000256" key="7">
    <source>
        <dbReference type="ARBA" id="ARBA00022840"/>
    </source>
</evidence>
<dbReference type="PANTHER" id="PTHR23077:SF12">
    <property type="entry name" value="PEROXISOMAL ATPASE PEX1"/>
    <property type="match status" value="1"/>
</dbReference>
<dbReference type="GO" id="GO:0005778">
    <property type="term" value="C:peroxisomal membrane"/>
    <property type="evidence" value="ECO:0007669"/>
    <property type="project" value="TreeGrafter"/>
</dbReference>
<protein>
    <recommendedName>
        <fullName evidence="12">Peroxisomal ATPase PEX1</fullName>
    </recommendedName>
    <alternativeName>
        <fullName evidence="11">Peroxin-1</fullName>
    </alternativeName>
</protein>
<dbReference type="InterPro" id="IPR003960">
    <property type="entry name" value="ATPase_AAA_CS"/>
</dbReference>
<keyword evidence="6" id="KW-0378">Hydrolase</keyword>
<dbReference type="PROSITE" id="PS00674">
    <property type="entry name" value="AAA"/>
    <property type="match status" value="1"/>
</dbReference>
<keyword evidence="7" id="KW-0067">ATP-binding</keyword>
<sequence length="1107" mass="121011">MDQQVPNVHVSLKPLNSQFANIPEAALKLGGAGLAAALQEIQKAPSQAVFKLTFKKPARVFYFGWAGGFSTPTVAPSLHQGRQQLQQTVEIDSRIAAQLAIKDDEIVSIELVRNVPKCVAVNVVPVSADDWEILQLHAEFLELEFLKQCRVIYKDAILVVWVKGGQTFIKLRVVDTTPNDQSVLRLENDSEIIVAPMNRVSSAAKSQLTAFANSTKLSHTSAPIQSNGKTGRIIRLEDVIIVPSTTATNSVLDDSIVFLGVENSNAPNSCLNTPVSWKQLRKASRFNSLGIEGVFKIIPWKRVPSSALSEIIDPSNSALGASAYHVVVVETDWIAPGYLAVSANLRKKIGVSVYQRVRLKLSPSSNQTEDQSQIIADKFRKYFRENLLKGDANQNILLSSNTALTIPKDSNGFKDTQVVVQIISKEFSDEPSQEEVTANMKINKFAWARLNLSYVEEVEIVAISGPENDGMSRTDSVDSDSSLPILGGVTKYTNALSKLVESHIGMRILKKTIEAPSLGAILVHGEKGFSHNIKALASPSIIFLDDLDIIAPSNAENADALQSRQIAEYIIRLITKYCIHGPPGAITVIATAQDKQSVHSRLLSSHAVADFVHISGPGRAERTEILKILIQNAAKSQKPTHFDISSIATRTEGYRPLDLEALVLRASHESAVRRIKRLSAQVEDSITIDDVEAALDGFVPATLKGLKIDGDSVAVGWKDIGGYLSHNLDHLKLICRQKYVNRDFGMADKVRTHIRDLLFETSIRVSNFSIVFLNRLSLLKTPCKRILLYGYPGCGKTILAAAVAKECGLNFISVKGPEVLNKYIGESEKAIRTLFDRAEAAKPCILFFDEFESIAPRRGSDNTGVTDRVVNQLLTQLDGAEGLSSNIYILAATSRPDLVDPALLRPGRLDKSVLCGLPCYDERVEILKAVCQGKIVIDDEVDFGWIANECEGFTGADLQGLVYSAQLEAVHERIDNDDGSKGKGKGKMANGINDDQRIVKQYAIVQPAGADSGMIGAEKAKLKQRIDSIHTNLTSPHALKAESKAVKSMIVGAKHFRVALTQTRGSLSLQEKTRFDQIFAEFSGIGTDTETISRQLENRVGKRSTMA</sequence>
<proteinExistence type="inferred from homology"/>
<accession>A0AAD5SY73</accession>
<comment type="subcellular location">
    <subcellularLocation>
        <location evidence="1">Membrane</location>
    </subcellularLocation>
</comment>